<dbReference type="SMART" id="SM00347">
    <property type="entry name" value="HTH_MARR"/>
    <property type="match status" value="1"/>
</dbReference>
<dbReference type="SUPFAM" id="SSF46785">
    <property type="entry name" value="Winged helix' DNA-binding domain"/>
    <property type="match status" value="1"/>
</dbReference>
<sequence>MELVYKWITLANRHYYMYLNRALAPFGINSSQYLFILNLCRDPGITQDKLPERICVNKSNVARTLAQLEKKGLIRRQVNPGDKRTAAVFPTERARELYPRIMEVIATWDDAVTSVLSAQEKENLLEFMQRVADKAAALRGASPAALRK</sequence>
<dbReference type="PANTHER" id="PTHR42756:SF1">
    <property type="entry name" value="TRANSCRIPTIONAL REPRESSOR OF EMRAB OPERON"/>
    <property type="match status" value="1"/>
</dbReference>
<dbReference type="GO" id="GO:0003700">
    <property type="term" value="F:DNA-binding transcription factor activity"/>
    <property type="evidence" value="ECO:0007669"/>
    <property type="project" value="InterPro"/>
</dbReference>
<dbReference type="InterPro" id="IPR036388">
    <property type="entry name" value="WH-like_DNA-bd_sf"/>
</dbReference>
<dbReference type="PROSITE" id="PS01117">
    <property type="entry name" value="HTH_MARR_1"/>
    <property type="match status" value="1"/>
</dbReference>
<dbReference type="GO" id="GO:0003677">
    <property type="term" value="F:DNA binding"/>
    <property type="evidence" value="ECO:0007669"/>
    <property type="project" value="UniProtKB-KW"/>
</dbReference>
<dbReference type="EMBL" id="FLUP01000001">
    <property type="protein sequence ID" value="SBW02584.1"/>
    <property type="molecule type" value="Genomic_DNA"/>
</dbReference>
<dbReference type="InterPro" id="IPR000835">
    <property type="entry name" value="HTH_MarR-typ"/>
</dbReference>
<reference evidence="5" key="1">
    <citation type="submission" date="2016-04" db="EMBL/GenBank/DDBJ databases">
        <authorList>
            <person name="Evans L.H."/>
            <person name="Alamgir A."/>
            <person name="Owens N."/>
            <person name="Weber N.D."/>
            <person name="Virtaneva K."/>
            <person name="Barbian K."/>
            <person name="Babar A."/>
            <person name="Rosenke K."/>
        </authorList>
    </citation>
    <scope>NUCLEOTIDE SEQUENCE</scope>
    <source>
        <strain evidence="5">92-2</strain>
    </source>
</reference>
<dbReference type="Gene3D" id="1.10.10.10">
    <property type="entry name" value="Winged helix-like DNA-binding domain superfamily/Winged helix DNA-binding domain"/>
    <property type="match status" value="1"/>
</dbReference>
<gene>
    <name evidence="5" type="ORF">KM92DES2_11682</name>
</gene>
<dbReference type="PRINTS" id="PR00598">
    <property type="entry name" value="HTHMARR"/>
</dbReference>
<dbReference type="Pfam" id="PF01047">
    <property type="entry name" value="MarR"/>
    <property type="match status" value="1"/>
</dbReference>
<dbReference type="PANTHER" id="PTHR42756">
    <property type="entry name" value="TRANSCRIPTIONAL REGULATOR, MARR"/>
    <property type="match status" value="1"/>
</dbReference>
<evidence type="ECO:0000256" key="1">
    <source>
        <dbReference type="ARBA" id="ARBA00023015"/>
    </source>
</evidence>
<proteinExistence type="predicted"/>
<evidence type="ECO:0000259" key="4">
    <source>
        <dbReference type="PROSITE" id="PS50995"/>
    </source>
</evidence>
<dbReference type="InterPro" id="IPR036390">
    <property type="entry name" value="WH_DNA-bd_sf"/>
</dbReference>
<name>A0A212JSY7_9BACT</name>
<keyword evidence="3" id="KW-0804">Transcription</keyword>
<protein>
    <recommendedName>
        <fullName evidence="4">HTH marR-type domain-containing protein</fullName>
    </recommendedName>
</protein>
<feature type="domain" description="HTH marR-type" evidence="4">
    <location>
        <begin position="1"/>
        <end position="133"/>
    </location>
</feature>
<evidence type="ECO:0000313" key="5">
    <source>
        <dbReference type="EMBL" id="SBW02584.1"/>
    </source>
</evidence>
<keyword evidence="1" id="KW-0805">Transcription regulation</keyword>
<evidence type="ECO:0000256" key="3">
    <source>
        <dbReference type="ARBA" id="ARBA00023163"/>
    </source>
</evidence>
<evidence type="ECO:0000256" key="2">
    <source>
        <dbReference type="ARBA" id="ARBA00023125"/>
    </source>
</evidence>
<dbReference type="InterPro" id="IPR023187">
    <property type="entry name" value="Tscrpt_reg_MarR-type_CS"/>
</dbReference>
<dbReference type="RefSeq" id="WP_215647524.1">
    <property type="nucleotide sequence ID" value="NZ_CABUEN010000007.1"/>
</dbReference>
<organism evidence="5">
    <name type="scientific">uncultured Desulfovibrio sp</name>
    <dbReference type="NCBI Taxonomy" id="167968"/>
    <lineage>
        <taxon>Bacteria</taxon>
        <taxon>Pseudomonadati</taxon>
        <taxon>Thermodesulfobacteriota</taxon>
        <taxon>Desulfovibrionia</taxon>
        <taxon>Desulfovibrionales</taxon>
        <taxon>Desulfovibrionaceae</taxon>
        <taxon>Desulfovibrio</taxon>
        <taxon>environmental samples</taxon>
    </lineage>
</organism>
<dbReference type="AlphaFoldDB" id="A0A212JSY7"/>
<keyword evidence="2" id="KW-0238">DNA-binding</keyword>
<accession>A0A212JSY7</accession>
<dbReference type="PROSITE" id="PS50995">
    <property type="entry name" value="HTH_MARR_2"/>
    <property type="match status" value="1"/>
</dbReference>